<evidence type="ECO:0000313" key="3">
    <source>
        <dbReference type="EMBL" id="AXY22943.1"/>
    </source>
</evidence>
<keyword evidence="2" id="KW-0732">Signal</keyword>
<accession>A0A347WDK0</accession>
<organism evidence="3 4">
    <name type="scientific">Komagataeibacter saccharivorans</name>
    <dbReference type="NCBI Taxonomy" id="265959"/>
    <lineage>
        <taxon>Bacteria</taxon>
        <taxon>Pseudomonadati</taxon>
        <taxon>Pseudomonadota</taxon>
        <taxon>Alphaproteobacteria</taxon>
        <taxon>Acetobacterales</taxon>
        <taxon>Acetobacteraceae</taxon>
        <taxon>Komagataeibacter</taxon>
    </lineage>
</organism>
<evidence type="ECO:0000313" key="4">
    <source>
        <dbReference type="Proteomes" id="UP000264120"/>
    </source>
</evidence>
<keyword evidence="4" id="KW-1185">Reference proteome</keyword>
<dbReference type="Proteomes" id="UP000264120">
    <property type="component" value="Chromosome"/>
</dbReference>
<feature type="signal peptide" evidence="2">
    <location>
        <begin position="1"/>
        <end position="22"/>
    </location>
</feature>
<protein>
    <submittedName>
        <fullName evidence="3">Uncharacterized protein</fullName>
    </submittedName>
</protein>
<dbReference type="RefSeq" id="WP_174234109.1">
    <property type="nucleotide sequence ID" value="NZ_CALCQY010000010.1"/>
</dbReference>
<feature type="compositionally biased region" description="Low complexity" evidence="1">
    <location>
        <begin position="22"/>
        <end position="31"/>
    </location>
</feature>
<name>A0A347WDK0_9PROT</name>
<dbReference type="GeneID" id="98312879"/>
<evidence type="ECO:0000256" key="2">
    <source>
        <dbReference type="SAM" id="SignalP"/>
    </source>
</evidence>
<feature type="chain" id="PRO_5043803268" evidence="2">
    <location>
        <begin position="23"/>
        <end position="94"/>
    </location>
</feature>
<evidence type="ECO:0000256" key="1">
    <source>
        <dbReference type="SAM" id="MobiDB-lite"/>
    </source>
</evidence>
<sequence>MKKFISAMAGCMLLGMTSLASAAPAAHHPAPGSDAETADLNAQSLQKARASLPPQAASAAPPVAAPGHPVQAAGTGETASPIRVPETGSTVSGY</sequence>
<feature type="compositionally biased region" description="Low complexity" evidence="1">
    <location>
        <begin position="48"/>
        <end position="74"/>
    </location>
</feature>
<dbReference type="AlphaFoldDB" id="A0A347WDK0"/>
<dbReference type="EMBL" id="CP023036">
    <property type="protein sequence ID" value="AXY22943.1"/>
    <property type="molecule type" value="Genomic_DNA"/>
</dbReference>
<dbReference type="KEGG" id="ksc:CD178_02191"/>
<reference evidence="3 4" key="1">
    <citation type="submission" date="2017-08" db="EMBL/GenBank/DDBJ databases">
        <title>Complete genome sequence of Gluconacetobacter saccharivorans CV1 isolated from Fermented Vinegar.</title>
        <authorList>
            <person name="Kim S.-Y."/>
        </authorList>
    </citation>
    <scope>NUCLEOTIDE SEQUENCE [LARGE SCALE GENOMIC DNA]</scope>
    <source>
        <strain evidence="3 4">CV1</strain>
    </source>
</reference>
<feature type="region of interest" description="Disordered" evidence="1">
    <location>
        <begin position="22"/>
        <end position="94"/>
    </location>
</feature>
<gene>
    <name evidence="3" type="ORF">CD178_02191</name>
</gene>
<proteinExistence type="predicted"/>